<keyword evidence="2" id="KW-1185">Reference proteome</keyword>
<name>A0ACB7ZE76_9ERIC</name>
<reference evidence="1 2" key="1">
    <citation type="journal article" date="2021" name="Hortic Res">
        <title>High-quality reference genome and annotation aids understanding of berry development for evergreen blueberry (Vaccinium darrowii).</title>
        <authorList>
            <person name="Yu J."/>
            <person name="Hulse-Kemp A.M."/>
            <person name="Babiker E."/>
            <person name="Staton M."/>
        </authorList>
    </citation>
    <scope>NUCLEOTIDE SEQUENCE [LARGE SCALE GENOMIC DNA]</scope>
    <source>
        <strain evidence="2">cv. NJ 8807/NJ 8810</strain>
        <tissue evidence="1">Young leaf</tissue>
    </source>
</reference>
<protein>
    <submittedName>
        <fullName evidence="1">Uncharacterized protein</fullName>
    </submittedName>
</protein>
<gene>
    <name evidence="1" type="ORF">Vadar_027006</name>
</gene>
<accession>A0ACB7ZE76</accession>
<organism evidence="1 2">
    <name type="scientific">Vaccinium darrowii</name>
    <dbReference type="NCBI Taxonomy" id="229202"/>
    <lineage>
        <taxon>Eukaryota</taxon>
        <taxon>Viridiplantae</taxon>
        <taxon>Streptophyta</taxon>
        <taxon>Embryophyta</taxon>
        <taxon>Tracheophyta</taxon>
        <taxon>Spermatophyta</taxon>
        <taxon>Magnoliopsida</taxon>
        <taxon>eudicotyledons</taxon>
        <taxon>Gunneridae</taxon>
        <taxon>Pentapetalae</taxon>
        <taxon>asterids</taxon>
        <taxon>Ericales</taxon>
        <taxon>Ericaceae</taxon>
        <taxon>Vaccinioideae</taxon>
        <taxon>Vaccinieae</taxon>
        <taxon>Vaccinium</taxon>
    </lineage>
</organism>
<sequence>MQQRENKNNNNSEPLGICQRLFNFVMDTLFRARGRLPNPPAPRSIEVPVEGSSSVFRLEPEYYRENSNSEIRVDFRHANGLDNRVAKNDKATGEKGSIRPVEIGIIGPTRVVSRGQDNGRELSQGKASEKVEGINGRGGEKEKNKSKDKNTLTEAAGGEGKEKPMIIDFLEGDINGRAEQFIKEKKIEFFRRSNTLDQPKSK</sequence>
<dbReference type="EMBL" id="CM037162">
    <property type="protein sequence ID" value="KAH7864203.1"/>
    <property type="molecule type" value="Genomic_DNA"/>
</dbReference>
<evidence type="ECO:0000313" key="1">
    <source>
        <dbReference type="EMBL" id="KAH7864203.1"/>
    </source>
</evidence>
<comment type="caution">
    <text evidence="1">The sequence shown here is derived from an EMBL/GenBank/DDBJ whole genome shotgun (WGS) entry which is preliminary data.</text>
</comment>
<dbReference type="Proteomes" id="UP000828048">
    <property type="component" value="Chromosome 12"/>
</dbReference>
<proteinExistence type="predicted"/>
<evidence type="ECO:0000313" key="2">
    <source>
        <dbReference type="Proteomes" id="UP000828048"/>
    </source>
</evidence>